<keyword evidence="3" id="KW-1185">Reference proteome</keyword>
<dbReference type="Proteomes" id="UP000002384">
    <property type="component" value="Chromosome"/>
</dbReference>
<sequence length="161" mass="18723">MMDNQPINPEKETDNYQIELLQEKLKIKRSRRKIGEVVIRKEIETQFIEIPIRQEKLIVEQIGNETKRLAEINLSRETIADLDLLTHDQINSPVKVVEGKFSSLEEAVEILAMIARQTPHGCTQVQVKLFLEDSKFEQTYQIMFQQYIEKSSNNSISHPSV</sequence>
<dbReference type="eggNOG" id="COG3861">
    <property type="taxonomic scope" value="Bacteria"/>
</dbReference>
<feature type="domain" description="DUF2382" evidence="1">
    <location>
        <begin position="18"/>
        <end position="66"/>
    </location>
</feature>
<reference evidence="3" key="1">
    <citation type="journal article" date="2011" name="MBio">
        <title>Novel metabolic attributes of the genus Cyanothece, comprising a group of unicellular nitrogen-fixing Cyanobacteria.</title>
        <authorList>
            <person name="Bandyopadhyay A."/>
            <person name="Elvitigala T."/>
            <person name="Welsh E."/>
            <person name="Stockel J."/>
            <person name="Liberton M."/>
            <person name="Min H."/>
            <person name="Sherman L.A."/>
            <person name="Pakrasi H.B."/>
        </authorList>
    </citation>
    <scope>NUCLEOTIDE SEQUENCE [LARGE SCALE GENOMIC DNA]</scope>
    <source>
        <strain evidence="3">PCC 7424</strain>
    </source>
</reference>
<name>B7KE63_GLOC7</name>
<evidence type="ECO:0000259" key="1">
    <source>
        <dbReference type="Pfam" id="PF09557"/>
    </source>
</evidence>
<proteinExistence type="predicted"/>
<dbReference type="STRING" id="65393.PCC7424_3365"/>
<gene>
    <name evidence="2" type="ordered locus">PCC7424_3365</name>
</gene>
<dbReference type="KEGG" id="cyc:PCC7424_3365"/>
<protein>
    <recommendedName>
        <fullName evidence="1">DUF2382 domain-containing protein</fullName>
    </recommendedName>
</protein>
<dbReference type="RefSeq" id="WP_015955356.1">
    <property type="nucleotide sequence ID" value="NC_011729.1"/>
</dbReference>
<organism evidence="2 3">
    <name type="scientific">Gloeothece citriformis (strain PCC 7424)</name>
    <name type="common">Cyanothece sp. (strain PCC 7424)</name>
    <dbReference type="NCBI Taxonomy" id="65393"/>
    <lineage>
        <taxon>Bacteria</taxon>
        <taxon>Bacillati</taxon>
        <taxon>Cyanobacteriota</taxon>
        <taxon>Cyanophyceae</taxon>
        <taxon>Oscillatoriophycideae</taxon>
        <taxon>Chroococcales</taxon>
        <taxon>Aphanothecaceae</taxon>
        <taxon>Gloeothece</taxon>
        <taxon>Gloeothece citriformis</taxon>
    </lineage>
</organism>
<evidence type="ECO:0000313" key="3">
    <source>
        <dbReference type="Proteomes" id="UP000002384"/>
    </source>
</evidence>
<dbReference type="InterPro" id="IPR019060">
    <property type="entry name" value="DUF2382"/>
</dbReference>
<dbReference type="Pfam" id="PF09557">
    <property type="entry name" value="DUF2382"/>
    <property type="match status" value="1"/>
</dbReference>
<evidence type="ECO:0000313" key="2">
    <source>
        <dbReference type="EMBL" id="ACK71761.1"/>
    </source>
</evidence>
<accession>B7KE63</accession>
<dbReference type="AlphaFoldDB" id="B7KE63"/>
<dbReference type="HOGENOM" id="CLU_136170_0_0_3"/>
<dbReference type="EMBL" id="CP001291">
    <property type="protein sequence ID" value="ACK71761.1"/>
    <property type="molecule type" value="Genomic_DNA"/>
</dbReference>